<sequence length="267" mass="27933">MVDLSNIAYRDRVAVLVEHSPDRKAGAGSLSLGQGGLLINGTLLDNEHGRDIATSADQGFPWEMSAYIQAARWEELAAGATASVNGQELTGPMVIMRDCTVREVSFVAVGVDKHTSAVVLSDGETFKPDLKPKQESQNMTKEEQAEFDKLKAELEAEKAKSAELEKAKAAAEKKAQVDKKLSAAGAKPAADGNGFDGVSAATYELLLSASPEAADALISDLKLSATAEKPPLPPSLTGDTAPDKTPQGGGVKLSAAEATNPQGQKYV</sequence>
<dbReference type="OrthoDB" id="6679810at2"/>
<evidence type="ECO:0000256" key="2">
    <source>
        <dbReference type="SAM" id="MobiDB-lite"/>
    </source>
</evidence>
<feature type="coiled-coil region" evidence="1">
    <location>
        <begin position="133"/>
        <end position="174"/>
    </location>
</feature>
<protein>
    <submittedName>
        <fullName evidence="3">Uncharacterized protein</fullName>
    </submittedName>
</protein>
<dbReference type="Proteomes" id="UP000269923">
    <property type="component" value="Unassembled WGS sequence"/>
</dbReference>
<gene>
    <name evidence="3" type="ORF">EII21_06720</name>
</gene>
<evidence type="ECO:0000313" key="4">
    <source>
        <dbReference type="Proteomes" id="UP000269923"/>
    </source>
</evidence>
<feature type="compositionally biased region" description="Polar residues" evidence="2">
    <location>
        <begin position="257"/>
        <end position="267"/>
    </location>
</feature>
<evidence type="ECO:0000256" key="1">
    <source>
        <dbReference type="SAM" id="Coils"/>
    </source>
</evidence>
<dbReference type="STRING" id="1121352.GCA_000620925_01139"/>
<dbReference type="AlphaFoldDB" id="A0A3P2A5H2"/>
<evidence type="ECO:0000313" key="3">
    <source>
        <dbReference type="EMBL" id="RRD90116.1"/>
    </source>
</evidence>
<reference evidence="3 4" key="1">
    <citation type="submission" date="2018-11" db="EMBL/GenBank/DDBJ databases">
        <title>Genomes From Bacteria Associated with the Canine Oral Cavity: a Test Case for Automated Genome-Based Taxonomic Assignment.</title>
        <authorList>
            <person name="Coil D.A."/>
            <person name="Jospin G."/>
            <person name="Darling A.E."/>
            <person name="Wallis C."/>
            <person name="Davis I.J."/>
            <person name="Harris S."/>
            <person name="Eisen J.A."/>
            <person name="Holcombe L.J."/>
            <person name="O'Flynn C."/>
        </authorList>
    </citation>
    <scope>NUCLEOTIDE SEQUENCE [LARGE SCALE GENOMIC DNA]</scope>
    <source>
        <strain evidence="3 4">COT-280</strain>
    </source>
</reference>
<keyword evidence="4" id="KW-1185">Reference proteome</keyword>
<keyword evidence="1" id="KW-0175">Coiled coil</keyword>
<organism evidence="3 4">
    <name type="scientific">Conchiformibius steedae</name>
    <dbReference type="NCBI Taxonomy" id="153493"/>
    <lineage>
        <taxon>Bacteria</taxon>
        <taxon>Pseudomonadati</taxon>
        <taxon>Pseudomonadota</taxon>
        <taxon>Betaproteobacteria</taxon>
        <taxon>Neisseriales</taxon>
        <taxon>Neisseriaceae</taxon>
        <taxon>Conchiformibius</taxon>
    </lineage>
</organism>
<name>A0A3P2A5H2_9NEIS</name>
<comment type="caution">
    <text evidence="3">The sequence shown here is derived from an EMBL/GenBank/DDBJ whole genome shotgun (WGS) entry which is preliminary data.</text>
</comment>
<feature type="region of interest" description="Disordered" evidence="2">
    <location>
        <begin position="226"/>
        <end position="267"/>
    </location>
</feature>
<dbReference type="EMBL" id="RQYC01000008">
    <property type="protein sequence ID" value="RRD90116.1"/>
    <property type="molecule type" value="Genomic_DNA"/>
</dbReference>
<accession>A0A3P2A5H2</accession>
<proteinExistence type="predicted"/>